<dbReference type="PANTHER" id="PTHR48104">
    <property type="entry name" value="METACASPASE-4"/>
    <property type="match status" value="1"/>
</dbReference>
<dbReference type="GO" id="GO:0005737">
    <property type="term" value="C:cytoplasm"/>
    <property type="evidence" value="ECO:0007669"/>
    <property type="project" value="TreeGrafter"/>
</dbReference>
<dbReference type="EMBL" id="KZ293644">
    <property type="protein sequence ID" value="PBL04268.1"/>
    <property type="molecule type" value="Genomic_DNA"/>
</dbReference>
<dbReference type="InterPro" id="IPR050452">
    <property type="entry name" value="Metacaspase"/>
</dbReference>
<evidence type="ECO:0000259" key="2">
    <source>
        <dbReference type="Pfam" id="PF00656"/>
    </source>
</evidence>
<dbReference type="Pfam" id="PF00656">
    <property type="entry name" value="Peptidase_C14"/>
    <property type="match status" value="1"/>
</dbReference>
<name>A0A2H3EV97_ARMGA</name>
<dbReference type="GO" id="GO:0006508">
    <property type="term" value="P:proteolysis"/>
    <property type="evidence" value="ECO:0007669"/>
    <property type="project" value="InterPro"/>
</dbReference>
<dbReference type="Proteomes" id="UP000217790">
    <property type="component" value="Unassembled WGS sequence"/>
</dbReference>
<evidence type="ECO:0000256" key="1">
    <source>
        <dbReference type="ARBA" id="ARBA00009005"/>
    </source>
</evidence>
<dbReference type="GO" id="GO:0004197">
    <property type="term" value="F:cysteine-type endopeptidase activity"/>
    <property type="evidence" value="ECO:0007669"/>
    <property type="project" value="InterPro"/>
</dbReference>
<dbReference type="InterPro" id="IPR011600">
    <property type="entry name" value="Pept_C14_caspase"/>
</dbReference>
<reference evidence="4" key="1">
    <citation type="journal article" date="2017" name="Nat. Ecol. Evol.">
        <title>Genome expansion and lineage-specific genetic innovations in the forest pathogenic fungi Armillaria.</title>
        <authorList>
            <person name="Sipos G."/>
            <person name="Prasanna A.N."/>
            <person name="Walter M.C."/>
            <person name="O'Connor E."/>
            <person name="Balint B."/>
            <person name="Krizsan K."/>
            <person name="Kiss B."/>
            <person name="Hess J."/>
            <person name="Varga T."/>
            <person name="Slot J."/>
            <person name="Riley R."/>
            <person name="Boka B."/>
            <person name="Rigling D."/>
            <person name="Barry K."/>
            <person name="Lee J."/>
            <person name="Mihaltcheva S."/>
            <person name="LaButti K."/>
            <person name="Lipzen A."/>
            <person name="Waldron R."/>
            <person name="Moloney N.M."/>
            <person name="Sperisen C."/>
            <person name="Kredics L."/>
            <person name="Vagvoelgyi C."/>
            <person name="Patrignani A."/>
            <person name="Fitzpatrick D."/>
            <person name="Nagy I."/>
            <person name="Doyle S."/>
            <person name="Anderson J.B."/>
            <person name="Grigoriev I.V."/>
            <person name="Gueldener U."/>
            <person name="Muensterkoetter M."/>
            <person name="Nagy L.G."/>
        </authorList>
    </citation>
    <scope>NUCLEOTIDE SEQUENCE [LARGE SCALE GENOMIC DNA]</scope>
    <source>
        <strain evidence="4">Ar21-2</strain>
    </source>
</reference>
<dbReference type="InParanoid" id="A0A2H3EV97"/>
<keyword evidence="4" id="KW-1185">Reference proteome</keyword>
<accession>A0A2H3EV97</accession>
<feature type="domain" description="Peptidase C14 caspase" evidence="2">
    <location>
        <begin position="134"/>
        <end position="266"/>
    </location>
</feature>
<proteinExistence type="inferred from homology"/>
<protein>
    <recommendedName>
        <fullName evidence="2">Peptidase C14 caspase domain-containing protein</fullName>
    </recommendedName>
</protein>
<dbReference type="OrthoDB" id="3223806at2759"/>
<dbReference type="PANTHER" id="PTHR48104:SF17">
    <property type="entry name" value="METACASPASE-3"/>
    <property type="match status" value="1"/>
</dbReference>
<evidence type="ECO:0000313" key="4">
    <source>
        <dbReference type="Proteomes" id="UP000217790"/>
    </source>
</evidence>
<dbReference type="AlphaFoldDB" id="A0A2H3EV97"/>
<sequence length="330" mass="38039">MFALNTFLFHYNHLYRFQLLFLFCDATKLGTTVLSTATRHVLLLDQLPESQSVLPTDDAILSELEPIAKEIHLLEEIESAVAEKLEMSSGKNVDKVAVFYKGSSIASVFNTIMFKTDFQFNWKSVHFPQISRFYAVLIGINEYASYTSYPLQGCVSDVRLMEQYLAEDLSVPHNHIRWLLGSKEHTSPGDLNQISVHWIIRCTLHIIIHNPEILYGNNIIIYYSGHGLYYLIEEQGDETEYIEALCPIDHDISGTDGKPIPDISDQELNTILTQISQVKGSESYVYRILGYYANARPLWEILFGESWLLPRLTQWLDLWEYFYSYTATRP</sequence>
<gene>
    <name evidence="3" type="ORF">ARMGADRAFT_1022722</name>
</gene>
<comment type="similarity">
    <text evidence="1">Belongs to the peptidase C14B family.</text>
</comment>
<organism evidence="3 4">
    <name type="scientific">Armillaria gallica</name>
    <name type="common">Bulbous honey fungus</name>
    <name type="synonym">Armillaria bulbosa</name>
    <dbReference type="NCBI Taxonomy" id="47427"/>
    <lineage>
        <taxon>Eukaryota</taxon>
        <taxon>Fungi</taxon>
        <taxon>Dikarya</taxon>
        <taxon>Basidiomycota</taxon>
        <taxon>Agaricomycotina</taxon>
        <taxon>Agaricomycetes</taxon>
        <taxon>Agaricomycetidae</taxon>
        <taxon>Agaricales</taxon>
        <taxon>Marasmiineae</taxon>
        <taxon>Physalacriaceae</taxon>
        <taxon>Armillaria</taxon>
    </lineage>
</organism>
<evidence type="ECO:0000313" key="3">
    <source>
        <dbReference type="EMBL" id="PBL04268.1"/>
    </source>
</evidence>
<dbReference type="Gene3D" id="3.40.50.1460">
    <property type="match status" value="1"/>
</dbReference>